<keyword evidence="2" id="KW-0812">Transmembrane</keyword>
<dbReference type="SUPFAM" id="SSF51735">
    <property type="entry name" value="NAD(P)-binding Rossmann-fold domains"/>
    <property type="match status" value="1"/>
</dbReference>
<dbReference type="Pfam" id="PF13727">
    <property type="entry name" value="CoA_binding_3"/>
    <property type="match status" value="1"/>
</dbReference>
<gene>
    <name evidence="4" type="ORF">GTP81_26430</name>
</gene>
<evidence type="ECO:0000259" key="3">
    <source>
        <dbReference type="Pfam" id="PF02719"/>
    </source>
</evidence>
<dbReference type="PANTHER" id="PTHR43318:SF1">
    <property type="entry name" value="POLYSACCHARIDE BIOSYNTHESIS PROTEIN EPSC-RELATED"/>
    <property type="match status" value="1"/>
</dbReference>
<dbReference type="InterPro" id="IPR036291">
    <property type="entry name" value="NAD(P)-bd_dom_sf"/>
</dbReference>
<comment type="caution">
    <text evidence="4">The sequence shown here is derived from an EMBL/GenBank/DDBJ whole genome shotgun (WGS) entry which is preliminary data.</text>
</comment>
<feature type="transmembrane region" description="Helical" evidence="2">
    <location>
        <begin position="120"/>
        <end position="139"/>
    </location>
</feature>
<dbReference type="AlphaFoldDB" id="A0A845HS64"/>
<keyword evidence="2" id="KW-0472">Membrane</keyword>
<dbReference type="Pfam" id="PF02719">
    <property type="entry name" value="Polysacc_synt_2"/>
    <property type="match status" value="1"/>
</dbReference>
<comment type="similarity">
    <text evidence="1">Belongs to the polysaccharide synthase family.</text>
</comment>
<dbReference type="SUPFAM" id="SSF53335">
    <property type="entry name" value="S-adenosyl-L-methionine-dependent methyltransferases"/>
    <property type="match status" value="1"/>
</dbReference>
<feature type="transmembrane region" description="Helical" evidence="2">
    <location>
        <begin position="61"/>
        <end position="79"/>
    </location>
</feature>
<dbReference type="CDD" id="cd05237">
    <property type="entry name" value="UDP_invert_4-6DH_SDR_e"/>
    <property type="match status" value="1"/>
</dbReference>
<evidence type="ECO:0000313" key="4">
    <source>
        <dbReference type="EMBL" id="MYN20283.1"/>
    </source>
</evidence>
<dbReference type="PANTHER" id="PTHR43318">
    <property type="entry name" value="UDP-N-ACETYLGLUCOSAMINE 4,6-DEHYDRATASE"/>
    <property type="match status" value="1"/>
</dbReference>
<sequence>MLACTRRYLAAARLLSGKLIALKRGGKRALMFGADGLALPLCFQLALLMRGGARPAPALPLALLLAATSLSALSMSDLYGAAVRYLDQRRLALGGLGLAGAALCIHLLKLDRGDACPPGALLSYWFVALSYLVASRLAVRSFLQCHTRPPQAREAVAIYGAGDTGARLAQAMQGDGQYCPVCFFDEKARREQRTIAGLRVFPPERLAEVAASWSIRLIVVALPAASGERIVAVSRMLGGAGVGIKFLRGLPDLADHAPRRRPQPASRPAAMDFPLEQLLGRPPVQPDPALFSRCVRDKGVLVTGAGGSIGSELCRQIAGLGPRCLHLLDHSEFALYTIVQELQARWPKLALRAHLGSACNARLLERVMRSDRIDTVYHAAAYKHVPLVETNMVEGLRNNVLGAQAVARAAARHGVDTCVLVSSDKAVRPSTIMGASKRLSELVFQAAQAGGAARTVFSMVRFGNVLGSSGSVVPLFRRQLQQGGPLTVTDAAMERYFMLIPEAAQLVIQAGAMAEGGDLFVLDMGQPVRIVDLARRMIALAGLTEKTAACPQGDIEIRYVGLYPGEKLREELLTADDAVPSRHPRILRLKEQAQAPALLDQSIELLLLACATNDRWLIEAMLQTIIGDFAPHGGVPAADGERARRAIARLAMAPQPAHAS</sequence>
<dbReference type="InterPro" id="IPR003869">
    <property type="entry name" value="Polysac_CapD-like"/>
</dbReference>
<dbReference type="Gene3D" id="3.40.50.720">
    <property type="entry name" value="NAD(P)-binding Rossmann-like Domain"/>
    <property type="match status" value="2"/>
</dbReference>
<dbReference type="Proteomes" id="UP000484875">
    <property type="component" value="Unassembled WGS sequence"/>
</dbReference>
<accession>A0A845HS64</accession>
<keyword evidence="5" id="KW-1185">Reference proteome</keyword>
<dbReference type="InterPro" id="IPR051203">
    <property type="entry name" value="Polysaccharide_Synthase-Rel"/>
</dbReference>
<dbReference type="InterPro" id="IPR029063">
    <property type="entry name" value="SAM-dependent_MTases_sf"/>
</dbReference>
<feature type="transmembrane region" description="Helical" evidence="2">
    <location>
        <begin position="91"/>
        <end position="108"/>
    </location>
</feature>
<organism evidence="4 5">
    <name type="scientific">Duganella vulcania</name>
    <dbReference type="NCBI Taxonomy" id="2692166"/>
    <lineage>
        <taxon>Bacteria</taxon>
        <taxon>Pseudomonadati</taxon>
        <taxon>Pseudomonadota</taxon>
        <taxon>Betaproteobacteria</taxon>
        <taxon>Burkholderiales</taxon>
        <taxon>Oxalobacteraceae</taxon>
        <taxon>Telluria group</taxon>
        <taxon>Duganella</taxon>
    </lineage>
</organism>
<dbReference type="EMBL" id="WWCV01000069">
    <property type="protein sequence ID" value="MYN20283.1"/>
    <property type="molecule type" value="Genomic_DNA"/>
</dbReference>
<evidence type="ECO:0000313" key="5">
    <source>
        <dbReference type="Proteomes" id="UP000484875"/>
    </source>
</evidence>
<reference evidence="4 5" key="1">
    <citation type="submission" date="2019-12" db="EMBL/GenBank/DDBJ databases">
        <title>Novel species isolated from a subtropical stream in China.</title>
        <authorList>
            <person name="Lu H."/>
        </authorList>
    </citation>
    <scope>NUCLEOTIDE SEQUENCE [LARGE SCALE GENOMIC DNA]</scope>
    <source>
        <strain evidence="4 5">FT107W</strain>
    </source>
</reference>
<feature type="domain" description="Polysaccharide biosynthesis protein CapD-like" evidence="3">
    <location>
        <begin position="300"/>
        <end position="589"/>
    </location>
</feature>
<name>A0A845HS64_9BURK</name>
<dbReference type="RefSeq" id="WP_161092632.1">
    <property type="nucleotide sequence ID" value="NZ_WWCV01000069.1"/>
</dbReference>
<proteinExistence type="inferred from homology"/>
<keyword evidence="2" id="KW-1133">Transmembrane helix</keyword>
<evidence type="ECO:0000256" key="1">
    <source>
        <dbReference type="ARBA" id="ARBA00007430"/>
    </source>
</evidence>
<protein>
    <submittedName>
        <fullName evidence="4">Polysaccharide biosynthesis protein</fullName>
    </submittedName>
</protein>
<evidence type="ECO:0000256" key="2">
    <source>
        <dbReference type="SAM" id="Phobius"/>
    </source>
</evidence>